<organism evidence="1 2">
    <name type="scientific">Favolaschia claudopus</name>
    <dbReference type="NCBI Taxonomy" id="2862362"/>
    <lineage>
        <taxon>Eukaryota</taxon>
        <taxon>Fungi</taxon>
        <taxon>Dikarya</taxon>
        <taxon>Basidiomycota</taxon>
        <taxon>Agaricomycotina</taxon>
        <taxon>Agaricomycetes</taxon>
        <taxon>Agaricomycetidae</taxon>
        <taxon>Agaricales</taxon>
        <taxon>Marasmiineae</taxon>
        <taxon>Mycenaceae</taxon>
        <taxon>Favolaschia</taxon>
    </lineage>
</organism>
<name>A0AAV9Z1N1_9AGAR</name>
<reference evidence="1 2" key="1">
    <citation type="journal article" date="2024" name="J Genomics">
        <title>Draft genome sequencing and assembly of Favolaschia claudopus CIRM-BRFM 2984 isolated from oak limbs.</title>
        <authorList>
            <person name="Navarro D."/>
            <person name="Drula E."/>
            <person name="Chaduli D."/>
            <person name="Cazenave R."/>
            <person name="Ahrendt S."/>
            <person name="Wang J."/>
            <person name="Lipzen A."/>
            <person name="Daum C."/>
            <person name="Barry K."/>
            <person name="Grigoriev I.V."/>
            <person name="Favel A."/>
            <person name="Rosso M.N."/>
            <person name="Martin F."/>
        </authorList>
    </citation>
    <scope>NUCLEOTIDE SEQUENCE [LARGE SCALE GENOMIC DNA]</scope>
    <source>
        <strain evidence="1 2">CIRM-BRFM 2984</strain>
    </source>
</reference>
<sequence>LPTRVLDDAFHFMDRQPRLLSKKHSVFKAFSHDFSEANFIRDKSDVAAVRAVLEAHGINWEYAKRAKADALNRRIRRCIPERTRLLDRLTKLFNAYANIQCSTKETQGPFFSDDAREMVARLLETVQNGYLQSALSARAPQEH</sequence>
<protein>
    <submittedName>
        <fullName evidence="1">Uncharacterized protein</fullName>
    </submittedName>
</protein>
<dbReference type="Proteomes" id="UP001362999">
    <property type="component" value="Unassembled WGS sequence"/>
</dbReference>
<dbReference type="AlphaFoldDB" id="A0AAV9Z1N1"/>
<dbReference type="EMBL" id="JAWWNJ010000240">
    <property type="protein sequence ID" value="KAK6968922.1"/>
    <property type="molecule type" value="Genomic_DNA"/>
</dbReference>
<evidence type="ECO:0000313" key="2">
    <source>
        <dbReference type="Proteomes" id="UP001362999"/>
    </source>
</evidence>
<proteinExistence type="predicted"/>
<accession>A0AAV9Z1N1</accession>
<evidence type="ECO:0000313" key="1">
    <source>
        <dbReference type="EMBL" id="KAK6968922.1"/>
    </source>
</evidence>
<feature type="non-terminal residue" evidence="1">
    <location>
        <position position="1"/>
    </location>
</feature>
<keyword evidence="2" id="KW-1185">Reference proteome</keyword>
<comment type="caution">
    <text evidence="1">The sequence shown here is derived from an EMBL/GenBank/DDBJ whole genome shotgun (WGS) entry which is preliminary data.</text>
</comment>
<gene>
    <name evidence="1" type="ORF">R3P38DRAFT_2589282</name>
</gene>